<organism evidence="1">
    <name type="scientific">Sesamum radiatum</name>
    <name type="common">Black benniseed</name>
    <dbReference type="NCBI Taxonomy" id="300843"/>
    <lineage>
        <taxon>Eukaryota</taxon>
        <taxon>Viridiplantae</taxon>
        <taxon>Streptophyta</taxon>
        <taxon>Embryophyta</taxon>
        <taxon>Tracheophyta</taxon>
        <taxon>Spermatophyta</taxon>
        <taxon>Magnoliopsida</taxon>
        <taxon>eudicotyledons</taxon>
        <taxon>Gunneridae</taxon>
        <taxon>Pentapetalae</taxon>
        <taxon>asterids</taxon>
        <taxon>lamiids</taxon>
        <taxon>Lamiales</taxon>
        <taxon>Pedaliaceae</taxon>
        <taxon>Sesamum</taxon>
    </lineage>
</organism>
<evidence type="ECO:0008006" key="2">
    <source>
        <dbReference type="Google" id="ProtNLM"/>
    </source>
</evidence>
<evidence type="ECO:0000313" key="1">
    <source>
        <dbReference type="EMBL" id="KAL0315882.1"/>
    </source>
</evidence>
<protein>
    <recommendedName>
        <fullName evidence="2">Copia protein</fullName>
    </recommendedName>
</protein>
<name>A0AAW2LB65_SESRA</name>
<dbReference type="EMBL" id="JACGWJ010000025">
    <property type="protein sequence ID" value="KAL0315882.1"/>
    <property type="molecule type" value="Genomic_DNA"/>
</dbReference>
<dbReference type="AlphaFoldDB" id="A0AAW2LB65"/>
<reference evidence="1" key="2">
    <citation type="journal article" date="2024" name="Plant">
        <title>Genomic evolution and insights into agronomic trait innovations of Sesamum species.</title>
        <authorList>
            <person name="Miao H."/>
            <person name="Wang L."/>
            <person name="Qu L."/>
            <person name="Liu H."/>
            <person name="Sun Y."/>
            <person name="Le M."/>
            <person name="Wang Q."/>
            <person name="Wei S."/>
            <person name="Zheng Y."/>
            <person name="Lin W."/>
            <person name="Duan Y."/>
            <person name="Cao H."/>
            <person name="Xiong S."/>
            <person name="Wang X."/>
            <person name="Wei L."/>
            <person name="Li C."/>
            <person name="Ma Q."/>
            <person name="Ju M."/>
            <person name="Zhao R."/>
            <person name="Li G."/>
            <person name="Mu C."/>
            <person name="Tian Q."/>
            <person name="Mei H."/>
            <person name="Zhang T."/>
            <person name="Gao T."/>
            <person name="Zhang H."/>
        </authorList>
    </citation>
    <scope>NUCLEOTIDE SEQUENCE</scope>
    <source>
        <strain evidence="1">G02</strain>
    </source>
</reference>
<accession>A0AAW2LB65</accession>
<comment type="caution">
    <text evidence="1">The sequence shown here is derived from an EMBL/GenBank/DDBJ whole genome shotgun (WGS) entry which is preliminary data.</text>
</comment>
<reference evidence="1" key="1">
    <citation type="submission" date="2020-06" db="EMBL/GenBank/DDBJ databases">
        <authorList>
            <person name="Li T."/>
            <person name="Hu X."/>
            <person name="Zhang T."/>
            <person name="Song X."/>
            <person name="Zhang H."/>
            <person name="Dai N."/>
            <person name="Sheng W."/>
            <person name="Hou X."/>
            <person name="Wei L."/>
        </authorList>
    </citation>
    <scope>NUCLEOTIDE SEQUENCE</scope>
    <source>
        <strain evidence="1">G02</strain>
        <tissue evidence="1">Leaf</tissue>
    </source>
</reference>
<sequence length="103" mass="11412">MANPVLHERKKHIEIDCHVVRDAYKEDFIAPSHFRSSLQLADLFAKILPLKSFADLVSKLGLFSIPLVGGLLRLVMQLSLFRAAGLLNGLADVFKPGFNPSIL</sequence>
<gene>
    <name evidence="1" type="ORF">Sradi_5466400</name>
</gene>
<proteinExistence type="predicted"/>